<sequence length="332" mass="35466">MITPLLAILSVSLLHTGVQEAAENADESGTSEPVLVLEPAPETSTLRLHADTYAAYHSDVNEAGSRELTSVSALDATMDSLAAYYTDDRLVDAQIAYAALVAAQHPEFIDSVRAISDYYGAGVTAASLMNDPVFVTGFMGADTASDNVVGALTTDTRTMNTVADRYREAAYDLQSQTWARTRANDRRTRLEQIESGSVRLQTPFRMAEPDNGRRLGAASDLFGASANAPRPEAPTPGLALTVGETQLQPDERRVGRILAVAALQSIESGDMRAMDALLADPAVGRCIVSARLNLAQCVAAGHFKYEDAFCIAEHALEEVAVCLTTTREPVAE</sequence>
<evidence type="ECO:0000313" key="2">
    <source>
        <dbReference type="EMBL" id="GGH06317.1"/>
    </source>
</evidence>
<protein>
    <recommendedName>
        <fullName evidence="4">Secreted protein</fullName>
    </recommendedName>
</protein>
<reference evidence="3" key="1">
    <citation type="journal article" date="2019" name="Int. J. Syst. Evol. Microbiol.">
        <title>The Global Catalogue of Microorganisms (GCM) 10K type strain sequencing project: providing services to taxonomists for standard genome sequencing and annotation.</title>
        <authorList>
            <consortium name="The Broad Institute Genomics Platform"/>
            <consortium name="The Broad Institute Genome Sequencing Center for Infectious Disease"/>
            <person name="Wu L."/>
            <person name="Ma J."/>
        </authorList>
    </citation>
    <scope>NUCLEOTIDE SEQUENCE [LARGE SCALE GENOMIC DNA]</scope>
    <source>
        <strain evidence="3">CGMCC 1.12766</strain>
    </source>
</reference>
<accession>A0ABQ1XY43</accession>
<organism evidence="2 3">
    <name type="scientific">Glycocaulis albus</name>
    <dbReference type="NCBI Taxonomy" id="1382801"/>
    <lineage>
        <taxon>Bacteria</taxon>
        <taxon>Pseudomonadati</taxon>
        <taxon>Pseudomonadota</taxon>
        <taxon>Alphaproteobacteria</taxon>
        <taxon>Maricaulales</taxon>
        <taxon>Maricaulaceae</taxon>
        <taxon>Glycocaulis</taxon>
    </lineage>
</organism>
<evidence type="ECO:0000313" key="3">
    <source>
        <dbReference type="Proteomes" id="UP000648722"/>
    </source>
</evidence>
<dbReference type="Proteomes" id="UP000648722">
    <property type="component" value="Unassembled WGS sequence"/>
</dbReference>
<dbReference type="EMBL" id="BMFS01000012">
    <property type="protein sequence ID" value="GGH06317.1"/>
    <property type="molecule type" value="Genomic_DNA"/>
</dbReference>
<keyword evidence="1" id="KW-0732">Signal</keyword>
<proteinExistence type="predicted"/>
<name>A0ABQ1XY43_9PROT</name>
<evidence type="ECO:0008006" key="4">
    <source>
        <dbReference type="Google" id="ProtNLM"/>
    </source>
</evidence>
<feature type="signal peptide" evidence="1">
    <location>
        <begin position="1"/>
        <end position="21"/>
    </location>
</feature>
<comment type="caution">
    <text evidence="2">The sequence shown here is derived from an EMBL/GenBank/DDBJ whole genome shotgun (WGS) entry which is preliminary data.</text>
</comment>
<feature type="chain" id="PRO_5045277697" description="Secreted protein" evidence="1">
    <location>
        <begin position="22"/>
        <end position="332"/>
    </location>
</feature>
<keyword evidence="3" id="KW-1185">Reference proteome</keyword>
<evidence type="ECO:0000256" key="1">
    <source>
        <dbReference type="SAM" id="SignalP"/>
    </source>
</evidence>
<gene>
    <name evidence="2" type="ORF">GCM10007420_23520</name>
</gene>
<dbReference type="RefSeq" id="WP_188452793.1">
    <property type="nucleotide sequence ID" value="NZ_BMFS01000012.1"/>
</dbReference>